<reference evidence="3" key="1">
    <citation type="submission" date="2015-04" db="UniProtKB">
        <authorList>
            <consortium name="EnsemblPlants"/>
        </authorList>
    </citation>
    <scope>IDENTIFICATION</scope>
</reference>
<keyword evidence="4" id="KW-1185">Reference proteome</keyword>
<dbReference type="AlphaFoldDB" id="A0A0E0JG79"/>
<organism evidence="3">
    <name type="scientific">Oryza punctata</name>
    <name type="common">Red rice</name>
    <dbReference type="NCBI Taxonomy" id="4537"/>
    <lineage>
        <taxon>Eukaryota</taxon>
        <taxon>Viridiplantae</taxon>
        <taxon>Streptophyta</taxon>
        <taxon>Embryophyta</taxon>
        <taxon>Tracheophyta</taxon>
        <taxon>Spermatophyta</taxon>
        <taxon>Magnoliopsida</taxon>
        <taxon>Liliopsida</taxon>
        <taxon>Poales</taxon>
        <taxon>Poaceae</taxon>
        <taxon>BOP clade</taxon>
        <taxon>Oryzoideae</taxon>
        <taxon>Oryzeae</taxon>
        <taxon>Oryzinae</taxon>
        <taxon>Oryza</taxon>
    </lineage>
</organism>
<evidence type="ECO:0000256" key="1">
    <source>
        <dbReference type="SAM" id="MobiDB-lite"/>
    </source>
</evidence>
<feature type="chain" id="PRO_5002363917" description="DUF834 domain-containing protein" evidence="2">
    <location>
        <begin position="24"/>
        <end position="312"/>
    </location>
</feature>
<evidence type="ECO:0008006" key="5">
    <source>
        <dbReference type="Google" id="ProtNLM"/>
    </source>
</evidence>
<feature type="region of interest" description="Disordered" evidence="1">
    <location>
        <begin position="130"/>
        <end position="153"/>
    </location>
</feature>
<evidence type="ECO:0000256" key="2">
    <source>
        <dbReference type="SAM" id="SignalP"/>
    </source>
</evidence>
<dbReference type="Proteomes" id="UP000026962">
    <property type="component" value="Chromosome 1"/>
</dbReference>
<reference evidence="3" key="2">
    <citation type="submission" date="2018-05" db="EMBL/GenBank/DDBJ databases">
        <title>OpunRS2 (Oryza punctata Reference Sequence Version 2).</title>
        <authorList>
            <person name="Zhang J."/>
            <person name="Kudrna D."/>
            <person name="Lee S."/>
            <person name="Talag J."/>
            <person name="Welchert J."/>
            <person name="Wing R.A."/>
        </authorList>
    </citation>
    <scope>NUCLEOTIDE SEQUENCE [LARGE SCALE GENOMIC DNA]</scope>
</reference>
<dbReference type="Gramene" id="OPUNC01G08830.1">
    <property type="protein sequence ID" value="OPUNC01G08830.1"/>
    <property type="gene ID" value="OPUNC01G08830"/>
</dbReference>
<protein>
    <recommendedName>
        <fullName evidence="5">DUF834 domain-containing protein</fullName>
    </recommendedName>
</protein>
<evidence type="ECO:0000313" key="3">
    <source>
        <dbReference type="EnsemblPlants" id="OPUNC01G08830.1"/>
    </source>
</evidence>
<sequence length="312" mass="33329">MAAATNDSMRLLLHGMLLAATASVREEKGLESSGSRRTGGRREGVEGSNIGGVEPAAKRGNDSGCSTAMTARGCSARRLRGAAPWSMAAAAASAACKVRARRLSQNEEQNVRIEWNVKEMETKMTRWWLGRPPFPQPTKGKVEEGSKGGLSLDLGDNGVNGEWLVEVEDGLHARDCDEINKPPSKLTVGNCIMHPTTKLATGNEESIVPHEPARDGTGPADSLNSRCMKPTGRGKARAIAANKVKEEEEMRKYTIFGEKGWISASTGRLFGSRNNDGALPLLLSHARHCGWLEAVGMEVMSIPPVDGGNGEG</sequence>
<name>A0A0E0JG79_ORYPU</name>
<feature type="region of interest" description="Disordered" evidence="1">
    <location>
        <begin position="211"/>
        <end position="234"/>
    </location>
</feature>
<dbReference type="EnsemblPlants" id="OPUNC01G08830.1">
    <property type="protein sequence ID" value="OPUNC01G08830.1"/>
    <property type="gene ID" value="OPUNC01G08830"/>
</dbReference>
<dbReference type="HOGENOM" id="CLU_892499_0_0_1"/>
<evidence type="ECO:0000313" key="4">
    <source>
        <dbReference type="Proteomes" id="UP000026962"/>
    </source>
</evidence>
<keyword evidence="2" id="KW-0732">Signal</keyword>
<feature type="region of interest" description="Disordered" evidence="1">
    <location>
        <begin position="25"/>
        <end position="66"/>
    </location>
</feature>
<accession>A0A0E0JG79</accession>
<feature type="signal peptide" evidence="2">
    <location>
        <begin position="1"/>
        <end position="23"/>
    </location>
</feature>
<proteinExistence type="predicted"/>